<protein>
    <submittedName>
        <fullName evidence="1">Uncharacterized protein</fullName>
    </submittedName>
</protein>
<sequence>MFPRGFVVPLLCHSRESGNPEKVRQFEASYSICFLITGFPLSRE</sequence>
<dbReference type="EMBL" id="LANQ01000001">
    <property type="protein sequence ID" value="KJV57982.1"/>
    <property type="molecule type" value="Genomic_DNA"/>
</dbReference>
<comment type="caution">
    <text evidence="1">The sequence shown here is derived from an EMBL/GenBank/DDBJ whole genome shotgun (WGS) entry which is preliminary data.</text>
</comment>
<reference evidence="1 2" key="1">
    <citation type="submission" date="2015-01" db="EMBL/GenBank/DDBJ databases">
        <title>Genome Sequencing of Rickettsiales.</title>
        <authorList>
            <person name="Daugherty S.C."/>
            <person name="Su Q."/>
            <person name="Abolude K."/>
            <person name="Beier-Sexton M."/>
            <person name="Carlyon J.A."/>
            <person name="Carter R."/>
            <person name="Day N.P."/>
            <person name="Dumler S.J."/>
            <person name="Dyachenko V."/>
            <person name="Godinez A."/>
            <person name="Kurtti T.J."/>
            <person name="Lichay M."/>
            <person name="Mullins K.E."/>
            <person name="Ott S."/>
            <person name="Pappas-Brown V."/>
            <person name="Paris D.H."/>
            <person name="Patel P."/>
            <person name="Richards A.L."/>
            <person name="Sadzewicz L."/>
            <person name="Sears K."/>
            <person name="Seidman D."/>
            <person name="Sengamalay N."/>
            <person name="Stenos J."/>
            <person name="Tallon L.J."/>
            <person name="Vincent G."/>
            <person name="Fraser C.M."/>
            <person name="Munderloh U."/>
            <person name="Dunning-Hotopp J.C."/>
        </authorList>
    </citation>
    <scope>NUCLEOTIDE SEQUENCE [LARGE SCALE GENOMIC DNA]</scope>
    <source>
        <strain evidence="1 2">Pedreira</strain>
    </source>
</reference>
<organism evidence="1 2">
    <name type="scientific">Rickettsia felis str. Pedreira</name>
    <dbReference type="NCBI Taxonomy" id="1359196"/>
    <lineage>
        <taxon>Bacteria</taxon>
        <taxon>Pseudomonadati</taxon>
        <taxon>Pseudomonadota</taxon>
        <taxon>Alphaproteobacteria</taxon>
        <taxon>Rickettsiales</taxon>
        <taxon>Rickettsiaceae</taxon>
        <taxon>Rickettsieae</taxon>
        <taxon>Rickettsia</taxon>
        <taxon>spotted fever group</taxon>
    </lineage>
</organism>
<evidence type="ECO:0000313" key="1">
    <source>
        <dbReference type="EMBL" id="KJV57982.1"/>
    </source>
</evidence>
<dbReference type="PATRIC" id="fig|1359196.3.peg.336"/>
<accession>A0A0F3MR99</accession>
<gene>
    <name evidence="1" type="ORF">RFEPED_0353</name>
</gene>
<evidence type="ECO:0000313" key="2">
    <source>
        <dbReference type="Proteomes" id="UP000033475"/>
    </source>
</evidence>
<name>A0A0F3MR99_RICFI</name>
<dbReference type="AlphaFoldDB" id="A0A0F3MR99"/>
<proteinExistence type="predicted"/>
<dbReference type="Proteomes" id="UP000033475">
    <property type="component" value="Unassembled WGS sequence"/>
</dbReference>